<reference evidence="1" key="1">
    <citation type="submission" date="2023-01" db="EMBL/GenBank/DDBJ databases">
        <title>Human gut microbiome strain richness.</title>
        <authorList>
            <person name="Chen-Liaw A."/>
        </authorList>
    </citation>
    <scope>NUCLEOTIDE SEQUENCE</scope>
    <source>
        <strain evidence="1">B1_m1001713B170214d0_201011</strain>
    </source>
</reference>
<evidence type="ECO:0000313" key="2">
    <source>
        <dbReference type="Proteomes" id="UP001300871"/>
    </source>
</evidence>
<comment type="caution">
    <text evidence="1">The sequence shown here is derived from an EMBL/GenBank/DDBJ whole genome shotgun (WGS) entry which is preliminary data.</text>
</comment>
<accession>A0AAW6AY12</accession>
<protein>
    <recommendedName>
        <fullName evidence="3">Phage protein</fullName>
    </recommendedName>
</protein>
<evidence type="ECO:0008006" key="3">
    <source>
        <dbReference type="Google" id="ProtNLM"/>
    </source>
</evidence>
<name>A0AAW6AY12_CLOSY</name>
<dbReference type="AlphaFoldDB" id="A0AAW6AY12"/>
<sequence length="64" mass="7441">MTRKYAVYTNEAMVNGIYDNDLMDWFSDYNRAKDFAIKTAKEKGVKTMLSVVEDGDFSDEPEIY</sequence>
<organism evidence="1 2">
    <name type="scientific">Clostridium symbiosum</name>
    <name type="common">Bacteroides symbiosus</name>
    <dbReference type="NCBI Taxonomy" id="1512"/>
    <lineage>
        <taxon>Bacteria</taxon>
        <taxon>Bacillati</taxon>
        <taxon>Bacillota</taxon>
        <taxon>Clostridia</taxon>
        <taxon>Lachnospirales</taxon>
        <taxon>Lachnospiraceae</taxon>
        <taxon>Otoolea</taxon>
    </lineage>
</organism>
<evidence type="ECO:0000313" key="1">
    <source>
        <dbReference type="EMBL" id="MDB2001670.1"/>
    </source>
</evidence>
<dbReference type="Proteomes" id="UP001300871">
    <property type="component" value="Unassembled WGS sequence"/>
</dbReference>
<gene>
    <name evidence="1" type="ORF">PM006_15810</name>
</gene>
<dbReference type="EMBL" id="JAQLGM010000045">
    <property type="protein sequence ID" value="MDB2001670.1"/>
    <property type="molecule type" value="Genomic_DNA"/>
</dbReference>
<dbReference type="RefSeq" id="WP_003497122.1">
    <property type="nucleotide sequence ID" value="NZ_JADNHH010000018.1"/>
</dbReference>
<proteinExistence type="predicted"/>